<comment type="caution">
    <text evidence="1">The sequence shown here is derived from an EMBL/GenBank/DDBJ whole genome shotgun (WGS) entry which is preliminary data.</text>
</comment>
<evidence type="ECO:0000313" key="2">
    <source>
        <dbReference type="Proteomes" id="UP000663853"/>
    </source>
</evidence>
<reference evidence="1" key="1">
    <citation type="submission" date="2021-01" db="EMBL/GenBank/DDBJ databases">
        <authorList>
            <person name="Kaushik A."/>
        </authorList>
    </citation>
    <scope>NUCLEOTIDE SEQUENCE</scope>
    <source>
        <strain evidence="1">AG6-10EEA</strain>
    </source>
</reference>
<dbReference type="AlphaFoldDB" id="A0A8H3DR90"/>
<gene>
    <name evidence="1" type="ORF">RDB_LOCUS184038</name>
</gene>
<organism evidence="1 2">
    <name type="scientific">Rhizoctonia solani</name>
    <dbReference type="NCBI Taxonomy" id="456999"/>
    <lineage>
        <taxon>Eukaryota</taxon>
        <taxon>Fungi</taxon>
        <taxon>Dikarya</taxon>
        <taxon>Basidiomycota</taxon>
        <taxon>Agaricomycotina</taxon>
        <taxon>Agaricomycetes</taxon>
        <taxon>Cantharellales</taxon>
        <taxon>Ceratobasidiaceae</taxon>
        <taxon>Rhizoctonia</taxon>
    </lineage>
</organism>
<name>A0A8H3DR90_9AGAM</name>
<protein>
    <recommendedName>
        <fullName evidence="3">MYND-type domain-containing protein</fullName>
    </recommendedName>
</protein>
<accession>A0A8H3DR90</accession>
<dbReference type="Proteomes" id="UP000663853">
    <property type="component" value="Unassembled WGS sequence"/>
</dbReference>
<evidence type="ECO:0000313" key="1">
    <source>
        <dbReference type="EMBL" id="CAE6537460.1"/>
    </source>
</evidence>
<proteinExistence type="predicted"/>
<evidence type="ECO:0008006" key="3">
    <source>
        <dbReference type="Google" id="ProtNLM"/>
    </source>
</evidence>
<sequence length="582" mass="66776">MLHQDLQPHLGFSTGDTGLEAEQRYGPKLEQYLRAGYFDLSQREPPTYDEAFEAIESLREDLDVTYKDFETILSMEKSPACVNLYLLLSTPEDEFIGIFPACVNLLRMYCNAEGHGILDHAYGFLCLRVMSLVVQLAMSAFNNWKDSKWFEPFYLATAALSEGQSAHLTLYEHMQELLDWSKGLNPKDRDLTLFGVCYNAENRRVVCLPPTGECSIPDAEFLVEKLWSARDKFLLAARWDTHLFPGLGVMLHMICALFAAPHLKSSIPMSTWTLSDDDPTWVHFLELVTRYSLCCKESEVNRMAAMLNKFPEAARAAFERKSGVYAVNELDATQVAVDVSNKLKAPSDAPMFLILHEFLYGCAITTSSVAESLGCAIFDAFFDKIWIELCRHKEPTGDQLYRLLHSCNSMTHGYVLITLKHQDKAKFFLDYLSEKVIEVHARMILLPLLTQTLRRTISSMDIYEDQFRTWTTQLTMGLISSRTKVPEKLTAALFPTWYKIFEHLQFYAYVIDNPEQKMEREYFRGWVCSWVSLGLMYEMGEILLGDPPLCSYLRCPTPPVMIGWKCEGCDDRRYCTRRCQIA</sequence>
<dbReference type="EMBL" id="CAJMXA010004222">
    <property type="protein sequence ID" value="CAE6537460.1"/>
    <property type="molecule type" value="Genomic_DNA"/>
</dbReference>